<feature type="region of interest" description="Disordered" evidence="1">
    <location>
        <begin position="1"/>
        <end position="39"/>
    </location>
</feature>
<proteinExistence type="predicted"/>
<evidence type="ECO:0000256" key="1">
    <source>
        <dbReference type="SAM" id="MobiDB-lite"/>
    </source>
</evidence>
<dbReference type="AlphaFoldDB" id="A0AAD9YRC5"/>
<sequence length="116" mass="13496">MRRMWRRKRGQRGARGEWRGKTGGQEEQAERREWGWTRRGDDSRRIGLARRTGFGLKDGSRRLSLCLSLPLTHTHTHTHIPYSYHCSFTLTIDILVTKSSDWEPPTTGSQMTQQDA</sequence>
<organism evidence="2 3">
    <name type="scientific">Colletotrichum kahawae</name>
    <name type="common">Coffee berry disease fungus</name>
    <dbReference type="NCBI Taxonomy" id="34407"/>
    <lineage>
        <taxon>Eukaryota</taxon>
        <taxon>Fungi</taxon>
        <taxon>Dikarya</taxon>
        <taxon>Ascomycota</taxon>
        <taxon>Pezizomycotina</taxon>
        <taxon>Sordariomycetes</taxon>
        <taxon>Hypocreomycetidae</taxon>
        <taxon>Glomerellales</taxon>
        <taxon>Glomerellaceae</taxon>
        <taxon>Colletotrichum</taxon>
        <taxon>Colletotrichum gloeosporioides species complex</taxon>
    </lineage>
</organism>
<evidence type="ECO:0000313" key="3">
    <source>
        <dbReference type="Proteomes" id="UP001281614"/>
    </source>
</evidence>
<dbReference type="Proteomes" id="UP001281614">
    <property type="component" value="Unassembled WGS sequence"/>
</dbReference>
<name>A0AAD9YRC5_COLKA</name>
<gene>
    <name evidence="2" type="ORF">CKAH01_03367</name>
</gene>
<protein>
    <submittedName>
        <fullName evidence="2">Uncharacterized protein</fullName>
    </submittedName>
</protein>
<accession>A0AAD9YRC5</accession>
<reference evidence="2" key="1">
    <citation type="submission" date="2023-02" db="EMBL/GenBank/DDBJ databases">
        <title>Colletotrichum kahawae CIFC_Que2 genome sequencing and assembly.</title>
        <authorList>
            <person name="Baroncelli R."/>
        </authorList>
    </citation>
    <scope>NUCLEOTIDE SEQUENCE</scope>
    <source>
        <strain evidence="2">CIFC_Que2</strain>
    </source>
</reference>
<feature type="compositionally biased region" description="Basic residues" evidence="1">
    <location>
        <begin position="1"/>
        <end position="12"/>
    </location>
</feature>
<keyword evidence="3" id="KW-1185">Reference proteome</keyword>
<evidence type="ECO:0000313" key="2">
    <source>
        <dbReference type="EMBL" id="KAK2776875.1"/>
    </source>
</evidence>
<comment type="caution">
    <text evidence="2">The sequence shown here is derived from an EMBL/GenBank/DDBJ whole genome shotgun (WGS) entry which is preliminary data.</text>
</comment>
<feature type="compositionally biased region" description="Basic and acidic residues" evidence="1">
    <location>
        <begin position="28"/>
        <end position="39"/>
    </location>
</feature>
<dbReference type="EMBL" id="VYYT01000024">
    <property type="protein sequence ID" value="KAK2776875.1"/>
    <property type="molecule type" value="Genomic_DNA"/>
</dbReference>